<dbReference type="AlphaFoldDB" id="A0AAW1I4S3"/>
<protein>
    <recommendedName>
        <fullName evidence="4">Stress up-regulated Nod 19 protein</fullName>
    </recommendedName>
</protein>
<dbReference type="PANTHER" id="PTHR33390">
    <property type="entry name" value="STRESS UP-REGULATED NOD 19 PROTEIN"/>
    <property type="match status" value="1"/>
</dbReference>
<feature type="signal peptide" evidence="1">
    <location>
        <begin position="1"/>
        <end position="25"/>
    </location>
</feature>
<dbReference type="InterPro" id="IPR011692">
    <property type="entry name" value="Stress_up-reg_Nod19"/>
</dbReference>
<dbReference type="EMBL" id="JBDFQZ010000010">
    <property type="protein sequence ID" value="KAK9684376.1"/>
    <property type="molecule type" value="Genomic_DNA"/>
</dbReference>
<gene>
    <name evidence="2" type="ORF">RND81_10G205800</name>
</gene>
<name>A0AAW1I4S3_SAPOF</name>
<comment type="caution">
    <text evidence="2">The sequence shown here is derived from an EMBL/GenBank/DDBJ whole genome shotgun (WGS) entry which is preliminary data.</text>
</comment>
<evidence type="ECO:0000313" key="2">
    <source>
        <dbReference type="EMBL" id="KAK9684377.1"/>
    </source>
</evidence>
<dbReference type="EMBL" id="JBDFQZ010000010">
    <property type="protein sequence ID" value="KAK9684378.1"/>
    <property type="molecule type" value="Genomic_DNA"/>
</dbReference>
<evidence type="ECO:0000256" key="1">
    <source>
        <dbReference type="SAM" id="SignalP"/>
    </source>
</evidence>
<dbReference type="PANTHER" id="PTHR33390:SF1">
    <property type="entry name" value="STRESS UP-REGULATED NOD 19 PROTEIN"/>
    <property type="match status" value="1"/>
</dbReference>
<evidence type="ECO:0008006" key="4">
    <source>
        <dbReference type="Google" id="ProtNLM"/>
    </source>
</evidence>
<feature type="chain" id="PRO_5044717809" description="Stress up-regulated Nod 19 protein" evidence="1">
    <location>
        <begin position="26"/>
        <end position="403"/>
    </location>
</feature>
<sequence>MVKSRLPWLYTCCAFLALFSEISQGRQHGQRVLKSAIYHTPEFIMQPGSVVNRFYFNIDFPTNHVGIKSFNAEVVDEAGEPVPLHDTYLHHWVVDRYFRPVHNRDDRLNQSEYVLVRNTGVCRDLGQYFGLGSETRRTNTHVPDPYAIEIGNPAEIPEGYEEIWMLNVHAIDTRSVVDKSGCTECRCSLYNVTSGEFGQPISPGYEGGLDCCYDGTRCKVKKGLEHSPRRLYLRYKLSWVDWDESILPVRIYIFDVTDTWTISEDSTDVKHECQVEYEIEPCKQSVASNEKCVHSKKLNFRMPQGGYLIYGSAHQHSAGVGATIYRKDGRVVCTSMPIYGNGKEAGNEAGYIVGMSSCYPKPGSVMLHDGETLIFESNYSSSRKHTGVMGLFYILVADQLPQK</sequence>
<organism evidence="2 3">
    <name type="scientific">Saponaria officinalis</name>
    <name type="common">Common soapwort</name>
    <name type="synonym">Lychnis saponaria</name>
    <dbReference type="NCBI Taxonomy" id="3572"/>
    <lineage>
        <taxon>Eukaryota</taxon>
        <taxon>Viridiplantae</taxon>
        <taxon>Streptophyta</taxon>
        <taxon>Embryophyta</taxon>
        <taxon>Tracheophyta</taxon>
        <taxon>Spermatophyta</taxon>
        <taxon>Magnoliopsida</taxon>
        <taxon>eudicotyledons</taxon>
        <taxon>Gunneridae</taxon>
        <taxon>Pentapetalae</taxon>
        <taxon>Caryophyllales</taxon>
        <taxon>Caryophyllaceae</taxon>
        <taxon>Caryophylleae</taxon>
        <taxon>Saponaria</taxon>
    </lineage>
</organism>
<evidence type="ECO:0000313" key="3">
    <source>
        <dbReference type="Proteomes" id="UP001443914"/>
    </source>
</evidence>
<dbReference type="Pfam" id="PF07712">
    <property type="entry name" value="SURNod19"/>
    <property type="match status" value="1"/>
</dbReference>
<keyword evidence="1" id="KW-0732">Signal</keyword>
<dbReference type="EMBL" id="JBDFQZ010000010">
    <property type="protein sequence ID" value="KAK9684379.1"/>
    <property type="molecule type" value="Genomic_DNA"/>
</dbReference>
<dbReference type="Proteomes" id="UP001443914">
    <property type="component" value="Unassembled WGS sequence"/>
</dbReference>
<dbReference type="EMBL" id="JBDFQZ010000010">
    <property type="protein sequence ID" value="KAK9684377.1"/>
    <property type="molecule type" value="Genomic_DNA"/>
</dbReference>
<reference evidence="2 3" key="1">
    <citation type="submission" date="2024-03" db="EMBL/GenBank/DDBJ databases">
        <title>WGS assembly of Saponaria officinalis var. Norfolk2.</title>
        <authorList>
            <person name="Jenkins J."/>
            <person name="Shu S."/>
            <person name="Grimwood J."/>
            <person name="Barry K."/>
            <person name="Goodstein D."/>
            <person name="Schmutz J."/>
            <person name="Leebens-Mack J."/>
            <person name="Osbourn A."/>
        </authorList>
    </citation>
    <scope>NUCLEOTIDE SEQUENCE [LARGE SCALE GENOMIC DNA]</scope>
    <source>
        <strain evidence="3">cv. Norfolk2</strain>
        <strain evidence="2">JIC</strain>
        <tissue evidence="2">Leaf</tissue>
    </source>
</reference>
<accession>A0AAW1I4S3</accession>
<proteinExistence type="predicted"/>
<dbReference type="EMBL" id="JBDFQZ010000010">
    <property type="protein sequence ID" value="KAK9684375.1"/>
    <property type="molecule type" value="Genomic_DNA"/>
</dbReference>
<keyword evidence="3" id="KW-1185">Reference proteome</keyword>